<evidence type="ECO:0000313" key="3">
    <source>
        <dbReference type="Proteomes" id="UP000281406"/>
    </source>
</evidence>
<accession>A0A3N0YTC0</accession>
<name>A0A3N0YTC0_ANAGA</name>
<feature type="region of interest" description="Disordered" evidence="1">
    <location>
        <begin position="143"/>
        <end position="179"/>
    </location>
</feature>
<proteinExistence type="predicted"/>
<keyword evidence="3" id="KW-1185">Reference proteome</keyword>
<reference evidence="2 3" key="1">
    <citation type="submission" date="2018-10" db="EMBL/GenBank/DDBJ databases">
        <title>Genome assembly for a Yunnan-Guizhou Plateau 3E fish, Anabarilius grahami (Regan), and its evolutionary and genetic applications.</title>
        <authorList>
            <person name="Jiang W."/>
        </authorList>
    </citation>
    <scope>NUCLEOTIDE SEQUENCE [LARGE SCALE GENOMIC DNA]</scope>
    <source>
        <strain evidence="2">AG-KIZ</strain>
        <tissue evidence="2">Muscle</tissue>
    </source>
</reference>
<dbReference type="Proteomes" id="UP000281406">
    <property type="component" value="Unassembled WGS sequence"/>
</dbReference>
<gene>
    <name evidence="2" type="ORF">DPX16_15769</name>
</gene>
<evidence type="ECO:0000256" key="1">
    <source>
        <dbReference type="SAM" id="MobiDB-lite"/>
    </source>
</evidence>
<feature type="compositionally biased region" description="Polar residues" evidence="1">
    <location>
        <begin position="160"/>
        <end position="179"/>
    </location>
</feature>
<evidence type="ECO:0000313" key="2">
    <source>
        <dbReference type="EMBL" id="ROL49443.1"/>
    </source>
</evidence>
<dbReference type="EMBL" id="RJVU01026577">
    <property type="protein sequence ID" value="ROL49443.1"/>
    <property type="molecule type" value="Genomic_DNA"/>
</dbReference>
<protein>
    <submittedName>
        <fullName evidence="2">Uncharacterized protein</fullName>
    </submittedName>
</protein>
<sequence length="179" mass="20378">MKPIRVRDKRIDMKYRYIDTDVKYRKYRYSNKNIDTKWPSTCLQGAERQFPPKSLGRPGTAGQLKGKEERGLLFHILASFVGAQRQWDGRAPSGTPFRIFEADPTDLAGTETLSPPGSTDQWPPLPLFEQMNASYVSMQRECSEPQMGARRFGDSRNRESATNVSTQQDIGTTRQMALL</sequence>
<organism evidence="2 3">
    <name type="scientific">Anabarilius grahami</name>
    <name type="common">Kanglang fish</name>
    <name type="synonym">Barilius grahami</name>
    <dbReference type="NCBI Taxonomy" id="495550"/>
    <lineage>
        <taxon>Eukaryota</taxon>
        <taxon>Metazoa</taxon>
        <taxon>Chordata</taxon>
        <taxon>Craniata</taxon>
        <taxon>Vertebrata</taxon>
        <taxon>Euteleostomi</taxon>
        <taxon>Actinopterygii</taxon>
        <taxon>Neopterygii</taxon>
        <taxon>Teleostei</taxon>
        <taxon>Ostariophysi</taxon>
        <taxon>Cypriniformes</taxon>
        <taxon>Xenocyprididae</taxon>
        <taxon>Xenocypridinae</taxon>
        <taxon>Xenocypridinae incertae sedis</taxon>
        <taxon>Anabarilius</taxon>
    </lineage>
</organism>
<comment type="caution">
    <text evidence="2">The sequence shown here is derived from an EMBL/GenBank/DDBJ whole genome shotgun (WGS) entry which is preliminary data.</text>
</comment>
<dbReference type="AlphaFoldDB" id="A0A3N0YTC0"/>